<sequence length="322" mass="37532">MMKFLAEDIFNDRQAQYFLLIDDLDKGWVHDALRFKLIRALLETIKKFRRITNVKIVVSLRADLLHMVMNNTEGKGFQTEKFEDLMLRLRWSKADLKHLVEERLNLVFRDQYTNKIVKFEDVFTSKIGDHDPLTYMLDRSFYRPRDIISYVNQCFEESEPGASSISAKLVRQAEKEYSNKRFIAIADEWREAYGDLEGVIESLSNLEARFDINDLNDKFFEEFCLDLVASHQTRSGRFVAICNGILNNDHPTYTHLRKNYIEVLYAVGVIGVKRNSGSKFEWSYKNEPVLNMAAVSTDTKFAVHPMLHRKLNLKGDGSSFNT</sequence>
<dbReference type="InterPro" id="IPR059206">
    <property type="entry name" value="Sll1717-like"/>
</dbReference>
<dbReference type="EMBL" id="CP060052">
    <property type="protein sequence ID" value="QNE04287.1"/>
    <property type="molecule type" value="Genomic_DNA"/>
</dbReference>
<name>A0A7G6VRC2_9SPHN</name>
<organism evidence="1 2">
    <name type="scientific">Croceicoccus marinus</name>
    <dbReference type="NCBI Taxonomy" id="450378"/>
    <lineage>
        <taxon>Bacteria</taxon>
        <taxon>Pseudomonadati</taxon>
        <taxon>Pseudomonadota</taxon>
        <taxon>Alphaproteobacteria</taxon>
        <taxon>Sphingomonadales</taxon>
        <taxon>Erythrobacteraceae</taxon>
        <taxon>Croceicoccus</taxon>
    </lineage>
</organism>
<dbReference type="Proteomes" id="UP000515297">
    <property type="component" value="Chromosome"/>
</dbReference>
<gene>
    <name evidence="1" type="ORF">H4O24_09820</name>
</gene>
<accession>A0A7G6VRC2</accession>
<dbReference type="NCBIfam" id="NF047389">
    <property type="entry name" value="ATPase_Sll1717"/>
    <property type="match status" value="1"/>
</dbReference>
<evidence type="ECO:0000313" key="1">
    <source>
        <dbReference type="EMBL" id="QNE04287.1"/>
    </source>
</evidence>
<evidence type="ECO:0000313" key="2">
    <source>
        <dbReference type="Proteomes" id="UP000515297"/>
    </source>
</evidence>
<proteinExistence type="predicted"/>
<reference evidence="1 2" key="1">
    <citation type="submission" date="2020-08" db="EMBL/GenBank/DDBJ databases">
        <authorList>
            <person name="Liu G."/>
            <person name="Sun C."/>
        </authorList>
    </citation>
    <scope>NUCLEOTIDE SEQUENCE [LARGE SCALE GENOMIC DNA]</scope>
    <source>
        <strain evidence="1 2">OT19</strain>
    </source>
</reference>
<protein>
    <submittedName>
        <fullName evidence="1">Uncharacterized protein</fullName>
    </submittedName>
</protein>
<dbReference type="AlphaFoldDB" id="A0A7G6VRC2"/>